<dbReference type="InterPro" id="IPR003439">
    <property type="entry name" value="ABC_transporter-like_ATP-bd"/>
</dbReference>
<evidence type="ECO:0000256" key="13">
    <source>
        <dbReference type="ARBA" id="ARBA00023204"/>
    </source>
</evidence>
<feature type="zinc finger region" description="C4-type" evidence="14">
    <location>
        <begin position="252"/>
        <end position="279"/>
    </location>
</feature>
<evidence type="ECO:0000256" key="1">
    <source>
        <dbReference type="ARBA" id="ARBA00004496"/>
    </source>
</evidence>
<keyword evidence="9 14" id="KW-0862">Zinc</keyword>
<dbReference type="Pfam" id="PF17760">
    <property type="entry name" value="UvrA_inter"/>
    <property type="match status" value="1"/>
</dbReference>
<comment type="similarity">
    <text evidence="14">Belongs to the ABC transporter superfamily. UvrA family.</text>
</comment>
<comment type="subunit">
    <text evidence="14">Forms a heterotetramer with UvrB during the search for lesions.</text>
</comment>
<feature type="domain" description="ABC transporter" evidence="15">
    <location>
        <begin position="607"/>
        <end position="935"/>
    </location>
</feature>
<evidence type="ECO:0000256" key="5">
    <source>
        <dbReference type="ARBA" id="ARBA00022741"/>
    </source>
</evidence>
<keyword evidence="6 14" id="KW-0227">DNA damage</keyword>
<keyword evidence="13 14" id="KW-0234">DNA repair</keyword>
<evidence type="ECO:0000256" key="9">
    <source>
        <dbReference type="ARBA" id="ARBA00022833"/>
    </source>
</evidence>
<keyword evidence="17" id="KW-1185">Reference proteome</keyword>
<keyword evidence="7 14" id="KW-0228">DNA excision</keyword>
<dbReference type="InterPro" id="IPR041102">
    <property type="entry name" value="UvrA_inter"/>
</dbReference>
<dbReference type="PANTHER" id="PTHR43152:SF3">
    <property type="entry name" value="UVRABC SYSTEM PROTEIN A"/>
    <property type="match status" value="1"/>
</dbReference>
<keyword evidence="16" id="KW-0378">Hydrolase</keyword>
<proteinExistence type="inferred from homology"/>
<evidence type="ECO:0000256" key="3">
    <source>
        <dbReference type="ARBA" id="ARBA00022723"/>
    </source>
</evidence>
<sequence>MANDKIVIHGARAHNLKNIDVTIPRDKMVVVTGLSGSGKSSLAFDTLYAEGQRRYVESLSAYARQFLGQMDKPDVDSIDGLSPAISIDQKTTSKNPRSTVGTVTEINDYLRLLFARVGHPICPNDHIEITSQSVEQMVDKVLDLPDRTKIQILAPVINKKKGQHKKVFEMIQREGYVRMRVDGEVYDVTDAPELEKNKKHDIAIVIDRIVIKEGIRSRLFDSFEAALRLADGYALVDVIGEEEMLFSEHYACPYCGFTVGELEPRLFSFNAPFGACPECDGLGVKLEVDLDLVIPDTTKTLRQGALIPWNPISSQYYPQMLEQAATSFGIDMDTPFEDLPEEHKDIILNGSKGENFHFHYENDFGGVRDVEVPFEGIIANIDRRYRETNSDFTREQMRLYMTELTCQACRGYRLNPQALSVQVDGRNIGQVSEGAINQTLEFFEAAKLSDQETVIAQPILKEIGDRLSFLKNVGLDYLTLSRAAGTLSGGEAQRIRLATQIGSNLSGVLYILDEPSIGLHQRDNDRLIQSLQKMRDLGNTLIVVEHDEDTMRAADYLIDVGPGAGDEGGEIVAAGTPKQVAKNSKSLTGQYLSGKKSIPIPKERREGNGKEIKVTGAAENNLKNIDVAFPLGKFVAVTGVSGSGKSTLVNQILKKALAQKLNRNSNKPGKFKKITGYDQIEKLVDIDQSPIGRTPRSNPATYTSVFDDIRDLFAKTNEAKIRGYKKGRFSFNVKGGRCEACKGDGIIKIEMHFLPDVYVPCEVCHGKRYNSETLEVHYKGKNIADILEMTVEDAVEFFKHIPKIHRKLKTIVDVGLGYVTMGQPATTLSGGEAQRMKLASELHKNSNGKNFYILDEPTTGLHTDDIARLLKVLERFVDAGNTVLVIEHNLDVIKSADYVIDLGPEGGDGGGTILATGTPEEIAKVKESYTGYYLNRVLDK</sequence>
<dbReference type="InterPro" id="IPR004602">
    <property type="entry name" value="UvrA"/>
</dbReference>
<dbReference type="NCBIfam" id="TIGR00630">
    <property type="entry name" value="uvra"/>
    <property type="match status" value="1"/>
</dbReference>
<keyword evidence="4 14" id="KW-0677">Repeat</keyword>
<comment type="subcellular location">
    <subcellularLocation>
        <location evidence="1 14">Cytoplasm</location>
    </subcellularLocation>
</comment>
<dbReference type="Pfam" id="PF17755">
    <property type="entry name" value="UvrA_DNA-bind"/>
    <property type="match status" value="1"/>
</dbReference>
<dbReference type="HAMAP" id="MF_00205">
    <property type="entry name" value="UvrA"/>
    <property type="match status" value="1"/>
</dbReference>
<evidence type="ECO:0000256" key="14">
    <source>
        <dbReference type="HAMAP-Rule" id="MF_00205"/>
    </source>
</evidence>
<dbReference type="CDD" id="cd03270">
    <property type="entry name" value="ABC_UvrA_I"/>
    <property type="match status" value="1"/>
</dbReference>
<evidence type="ECO:0000259" key="15">
    <source>
        <dbReference type="PROSITE" id="PS50893"/>
    </source>
</evidence>
<name>A0ABS6TBV6_9ENTE</name>
<dbReference type="RefSeq" id="WP_218325417.1">
    <property type="nucleotide sequence ID" value="NZ_JAHUZB010000002.1"/>
</dbReference>
<evidence type="ECO:0000256" key="4">
    <source>
        <dbReference type="ARBA" id="ARBA00022737"/>
    </source>
</evidence>
<accession>A0ABS6TBV6</accession>
<dbReference type="InterPro" id="IPR041552">
    <property type="entry name" value="UvrA_DNA-bd"/>
</dbReference>
<dbReference type="SMART" id="SM00382">
    <property type="entry name" value="AAA"/>
    <property type="match status" value="2"/>
</dbReference>
<feature type="binding site" evidence="14">
    <location>
        <begin position="639"/>
        <end position="646"/>
    </location>
    <ligand>
        <name>ATP</name>
        <dbReference type="ChEBI" id="CHEBI:30616"/>
    </ligand>
</feature>
<comment type="function">
    <text evidence="14">The UvrABC repair system catalyzes the recognition and processing of DNA lesions. UvrA is an ATPase and a DNA-binding protein. A damage recognition complex composed of 2 UvrA and 2 UvrB subunits scans DNA for abnormalities. When the presence of a lesion has been verified by UvrB, the UvrA molecules dissociate.</text>
</comment>
<evidence type="ECO:0000256" key="10">
    <source>
        <dbReference type="ARBA" id="ARBA00022840"/>
    </source>
</evidence>
<dbReference type="PANTHER" id="PTHR43152">
    <property type="entry name" value="UVRABC SYSTEM PROTEIN A"/>
    <property type="match status" value="1"/>
</dbReference>
<dbReference type="CDD" id="cd03271">
    <property type="entry name" value="ABC_UvrA_II"/>
    <property type="match status" value="1"/>
</dbReference>
<dbReference type="Proteomes" id="UP000774130">
    <property type="component" value="Unassembled WGS sequence"/>
</dbReference>
<evidence type="ECO:0000256" key="8">
    <source>
        <dbReference type="ARBA" id="ARBA00022771"/>
    </source>
</evidence>
<dbReference type="PROSITE" id="PS50893">
    <property type="entry name" value="ABC_TRANSPORTER_2"/>
    <property type="match status" value="1"/>
</dbReference>
<feature type="binding site" evidence="14">
    <location>
        <begin position="33"/>
        <end position="40"/>
    </location>
    <ligand>
        <name>ATP</name>
        <dbReference type="ChEBI" id="CHEBI:30616"/>
    </ligand>
</feature>
<dbReference type="InterPro" id="IPR017871">
    <property type="entry name" value="ABC_transporter-like_CS"/>
</dbReference>
<keyword evidence="8 14" id="KW-0863">Zinc-finger</keyword>
<keyword evidence="14" id="KW-0742">SOS response</keyword>
<keyword evidence="10 14" id="KW-0067">ATP-binding</keyword>
<keyword evidence="5 14" id="KW-0547">Nucleotide-binding</keyword>
<dbReference type="PROSITE" id="PS00211">
    <property type="entry name" value="ABC_TRANSPORTER_1"/>
    <property type="match status" value="2"/>
</dbReference>
<evidence type="ECO:0000256" key="2">
    <source>
        <dbReference type="ARBA" id="ARBA00022490"/>
    </source>
</evidence>
<keyword evidence="12 14" id="KW-0238">DNA-binding</keyword>
<comment type="caution">
    <text evidence="16">The sequence shown here is derived from an EMBL/GenBank/DDBJ whole genome shotgun (WGS) entry which is preliminary data.</text>
</comment>
<keyword evidence="2 14" id="KW-0963">Cytoplasm</keyword>
<evidence type="ECO:0000256" key="11">
    <source>
        <dbReference type="ARBA" id="ARBA00022881"/>
    </source>
</evidence>
<dbReference type="InterPro" id="IPR003593">
    <property type="entry name" value="AAA+_ATPase"/>
</dbReference>
<evidence type="ECO:0000256" key="7">
    <source>
        <dbReference type="ARBA" id="ARBA00022769"/>
    </source>
</evidence>
<keyword evidence="3 14" id="KW-0479">Metal-binding</keyword>
<evidence type="ECO:0000256" key="6">
    <source>
        <dbReference type="ARBA" id="ARBA00022763"/>
    </source>
</evidence>
<keyword evidence="11 14" id="KW-0267">Excision nuclease</keyword>
<gene>
    <name evidence="14 16" type="primary">uvrA</name>
    <name evidence="16" type="ORF">KUA55_06760</name>
</gene>
<evidence type="ECO:0000256" key="12">
    <source>
        <dbReference type="ARBA" id="ARBA00023125"/>
    </source>
</evidence>
<feature type="zinc finger region" description="C4-type" evidence="14">
    <location>
        <begin position="738"/>
        <end position="764"/>
    </location>
</feature>
<protein>
    <recommendedName>
        <fullName evidence="14">UvrABC system protein A</fullName>
        <shortName evidence="14">UvrA protein</shortName>
    </recommendedName>
    <alternativeName>
        <fullName evidence="14">Excinuclease ABC subunit A</fullName>
    </alternativeName>
</protein>
<dbReference type="GO" id="GO:0016787">
    <property type="term" value="F:hydrolase activity"/>
    <property type="evidence" value="ECO:0007669"/>
    <property type="project" value="UniProtKB-KW"/>
</dbReference>
<dbReference type="EMBL" id="JAHUZB010000002">
    <property type="protein sequence ID" value="MBV7390377.1"/>
    <property type="molecule type" value="Genomic_DNA"/>
</dbReference>
<dbReference type="NCBIfam" id="NF001503">
    <property type="entry name" value="PRK00349.1"/>
    <property type="match status" value="1"/>
</dbReference>
<evidence type="ECO:0000313" key="17">
    <source>
        <dbReference type="Proteomes" id="UP000774130"/>
    </source>
</evidence>
<evidence type="ECO:0000313" key="16">
    <source>
        <dbReference type="EMBL" id="MBV7390377.1"/>
    </source>
</evidence>
<reference evidence="16 17" key="1">
    <citation type="submission" date="2021-06" db="EMBL/GenBank/DDBJ databases">
        <title>Enterococcus alishanensis sp. nov., a novel lactic acid bacterium isolated from fresh coffee beans.</title>
        <authorList>
            <person name="Chen Y.-S."/>
        </authorList>
    </citation>
    <scope>NUCLEOTIDE SEQUENCE [LARGE SCALE GENOMIC DNA]</scope>
    <source>
        <strain evidence="16 17">ALS3</strain>
    </source>
</reference>
<organism evidence="16 17">
    <name type="scientific">Enterococcus alishanensis</name>
    <dbReference type="NCBI Taxonomy" id="1303817"/>
    <lineage>
        <taxon>Bacteria</taxon>
        <taxon>Bacillati</taxon>
        <taxon>Bacillota</taxon>
        <taxon>Bacilli</taxon>
        <taxon>Lactobacillales</taxon>
        <taxon>Enterococcaceae</taxon>
        <taxon>Enterococcus</taxon>
    </lineage>
</organism>